<dbReference type="Proteomes" id="UP001196530">
    <property type="component" value="Unassembled WGS sequence"/>
</dbReference>
<proteinExistence type="predicted"/>
<sequence>MDPNDGILPIDVCVPGFYTSPINHGIHNDIIEFNICAIAAGHDVGESSHNLVIIDPEQQPVAHGLSKR</sequence>
<protein>
    <submittedName>
        <fullName evidence="1">Uncharacterized protein</fullName>
    </submittedName>
</protein>
<evidence type="ECO:0000313" key="1">
    <source>
        <dbReference type="EMBL" id="KAG7818046.1"/>
    </source>
</evidence>
<comment type="caution">
    <text evidence="1">The sequence shown here is derived from an EMBL/GenBank/DDBJ whole genome shotgun (WGS) entry which is preliminary data.</text>
</comment>
<evidence type="ECO:0000313" key="4">
    <source>
        <dbReference type="Proteomes" id="UP001197328"/>
    </source>
</evidence>
<organism evidence="1 3">
    <name type="scientific">Pichia angusta</name>
    <name type="common">Yeast</name>
    <name type="synonym">Hansenula polymorpha</name>
    <dbReference type="NCBI Taxonomy" id="870730"/>
    <lineage>
        <taxon>Eukaryota</taxon>
        <taxon>Fungi</taxon>
        <taxon>Dikarya</taxon>
        <taxon>Ascomycota</taxon>
        <taxon>Saccharomycotina</taxon>
        <taxon>Pichiomycetes</taxon>
        <taxon>Pichiales</taxon>
        <taxon>Pichiaceae</taxon>
        <taxon>Ogataea</taxon>
    </lineage>
</organism>
<dbReference type="Proteomes" id="UP001197328">
    <property type="component" value="Unassembled WGS sequence"/>
</dbReference>
<dbReference type="RefSeq" id="XP_043059300.1">
    <property type="nucleotide sequence ID" value="XM_043203591.1"/>
</dbReference>
<dbReference type="GeneID" id="66127098"/>
<evidence type="ECO:0000313" key="2">
    <source>
        <dbReference type="EMBL" id="KAG7846526.1"/>
    </source>
</evidence>
<reference evidence="1 4" key="1">
    <citation type="journal article" date="2021" name="G3 (Bethesda)">
        <title>Genomic diversity, chromosomal rearrangements, and interspecies hybridization in the ogataea polymorpha species complex.</title>
        <authorList>
            <person name="Hanson S.J."/>
            <person name="Cinneide E.O."/>
            <person name="Salzberg L.I."/>
            <person name="Wolfe K.H."/>
            <person name="McGowan J."/>
            <person name="Fitzpatrick D.A."/>
            <person name="Matlin K."/>
        </authorList>
    </citation>
    <scope>NUCLEOTIDE SEQUENCE</scope>
    <source>
        <strain evidence="2">51-138</strain>
        <strain evidence="1">61-244</strain>
    </source>
</reference>
<evidence type="ECO:0000313" key="3">
    <source>
        <dbReference type="Proteomes" id="UP001196530"/>
    </source>
</evidence>
<accession>A0AAN6I544</accession>
<name>A0AAN6I544_PICAN</name>
<dbReference type="AlphaFoldDB" id="A0AAN6I544"/>
<dbReference type="EMBL" id="JAHLUX010000006">
    <property type="protein sequence ID" value="KAG7818046.1"/>
    <property type="molecule type" value="Genomic_DNA"/>
</dbReference>
<gene>
    <name evidence="1" type="ORF">KL928_003047</name>
    <name evidence="2" type="ORF">KL940_004124</name>
</gene>
<keyword evidence="4" id="KW-1185">Reference proteome</keyword>
<dbReference type="EMBL" id="JAHLVD010000012">
    <property type="protein sequence ID" value="KAG7846526.1"/>
    <property type="molecule type" value="Genomic_DNA"/>
</dbReference>